<name>A0ABT6FYN8_9FLAO</name>
<dbReference type="RefSeq" id="WP_278004378.1">
    <property type="nucleotide sequence ID" value="NZ_JARSBN010000002.1"/>
</dbReference>
<feature type="transmembrane region" description="Helical" evidence="1">
    <location>
        <begin position="39"/>
        <end position="56"/>
    </location>
</feature>
<keyword evidence="1" id="KW-1133">Transmembrane helix</keyword>
<dbReference type="NCBIfam" id="NF037970">
    <property type="entry name" value="vanZ_1"/>
    <property type="match status" value="1"/>
</dbReference>
<dbReference type="PANTHER" id="PTHR28008:SF1">
    <property type="entry name" value="DOMAIN PROTEIN, PUTATIVE (AFU_ORTHOLOGUE AFUA_3G10980)-RELATED"/>
    <property type="match status" value="1"/>
</dbReference>
<dbReference type="EMBL" id="JARSBN010000002">
    <property type="protein sequence ID" value="MDG4714908.1"/>
    <property type="molecule type" value="Genomic_DNA"/>
</dbReference>
<feature type="transmembrane region" description="Helical" evidence="1">
    <location>
        <begin position="65"/>
        <end position="86"/>
    </location>
</feature>
<evidence type="ECO:0000259" key="2">
    <source>
        <dbReference type="Pfam" id="PF04892"/>
    </source>
</evidence>
<feature type="domain" description="VanZ-like" evidence="2">
    <location>
        <begin position="38"/>
        <end position="112"/>
    </location>
</feature>
<comment type="caution">
    <text evidence="3">The sequence shown here is derived from an EMBL/GenBank/DDBJ whole genome shotgun (WGS) entry which is preliminary data.</text>
</comment>
<accession>A0ABT6FYN8</accession>
<organism evidence="3 4">
    <name type="scientific">Winogradskyella marincola</name>
    <dbReference type="NCBI Taxonomy" id="3037795"/>
    <lineage>
        <taxon>Bacteria</taxon>
        <taxon>Pseudomonadati</taxon>
        <taxon>Bacteroidota</taxon>
        <taxon>Flavobacteriia</taxon>
        <taxon>Flavobacteriales</taxon>
        <taxon>Flavobacteriaceae</taxon>
        <taxon>Winogradskyella</taxon>
    </lineage>
</organism>
<keyword evidence="1" id="KW-0472">Membrane</keyword>
<protein>
    <submittedName>
        <fullName evidence="3">VanZ family protein</fullName>
    </submittedName>
</protein>
<keyword evidence="1" id="KW-0812">Transmembrane</keyword>
<keyword evidence="4" id="KW-1185">Reference proteome</keyword>
<dbReference type="InterPro" id="IPR006976">
    <property type="entry name" value="VanZ-like"/>
</dbReference>
<evidence type="ECO:0000313" key="3">
    <source>
        <dbReference type="EMBL" id="MDG4714908.1"/>
    </source>
</evidence>
<feature type="transmembrane region" description="Helical" evidence="1">
    <location>
        <begin position="98"/>
        <end position="116"/>
    </location>
</feature>
<sequence length="120" mass="13488">MLRKLLLSVAVIYTLALIVVTFISLDGVPNLGSSFDDKIYHFLAYAGLAGLWITFFKSGKTKQNLWLIFIVIFLFGVLLEVLQHQINIKRTYDNFDLMANASGVIIGTLIAVRLNIIKLK</sequence>
<evidence type="ECO:0000256" key="1">
    <source>
        <dbReference type="SAM" id="Phobius"/>
    </source>
</evidence>
<reference evidence="3 4" key="1">
    <citation type="submission" date="2023-03" db="EMBL/GenBank/DDBJ databases">
        <title>Strain YYF002 represents a novel species in the genus Winogradskyella isolated from seawater.</title>
        <authorList>
            <person name="Fu Z.-Y."/>
        </authorList>
    </citation>
    <scope>NUCLEOTIDE SEQUENCE [LARGE SCALE GENOMIC DNA]</scope>
    <source>
        <strain evidence="3 4">YYF002</strain>
    </source>
</reference>
<dbReference type="Pfam" id="PF04892">
    <property type="entry name" value="VanZ"/>
    <property type="match status" value="1"/>
</dbReference>
<proteinExistence type="predicted"/>
<dbReference type="PANTHER" id="PTHR28008">
    <property type="entry name" value="DOMAIN PROTEIN, PUTATIVE (AFU_ORTHOLOGUE AFUA_3G10980)-RELATED"/>
    <property type="match status" value="1"/>
</dbReference>
<dbReference type="Proteomes" id="UP001529085">
    <property type="component" value="Unassembled WGS sequence"/>
</dbReference>
<feature type="transmembrane region" description="Helical" evidence="1">
    <location>
        <begin position="5"/>
        <end position="27"/>
    </location>
</feature>
<gene>
    <name evidence="3" type="ORF">P7122_03415</name>
</gene>
<evidence type="ECO:0000313" key="4">
    <source>
        <dbReference type="Proteomes" id="UP001529085"/>
    </source>
</evidence>